<dbReference type="PRINTS" id="PR00173">
    <property type="entry name" value="EDTRNSPORT"/>
</dbReference>
<evidence type="ECO:0000256" key="2">
    <source>
        <dbReference type="ARBA" id="ARBA00022448"/>
    </source>
</evidence>
<keyword evidence="6 8" id="KW-0472">Membrane</keyword>
<dbReference type="EMBL" id="VSSQ01042427">
    <property type="protein sequence ID" value="MPM96008.1"/>
    <property type="molecule type" value="Genomic_DNA"/>
</dbReference>
<dbReference type="PROSITE" id="PS00714">
    <property type="entry name" value="NA_DICARBOXYL_SYMP_2"/>
    <property type="match status" value="1"/>
</dbReference>
<dbReference type="InterPro" id="IPR036458">
    <property type="entry name" value="Na:dicarbo_symporter_sf"/>
</dbReference>
<proteinExistence type="predicted"/>
<gene>
    <name evidence="9" type="primary">gltT_11</name>
    <name evidence="9" type="ORF">SDC9_143164</name>
</gene>
<dbReference type="GO" id="GO:0015293">
    <property type="term" value="F:symporter activity"/>
    <property type="evidence" value="ECO:0007669"/>
    <property type="project" value="UniProtKB-KW"/>
</dbReference>
<reference evidence="9" key="1">
    <citation type="submission" date="2019-08" db="EMBL/GenBank/DDBJ databases">
        <authorList>
            <person name="Kucharzyk K."/>
            <person name="Murdoch R.W."/>
            <person name="Higgins S."/>
            <person name="Loffler F."/>
        </authorList>
    </citation>
    <scope>NUCLEOTIDE SEQUENCE</scope>
</reference>
<evidence type="ECO:0000256" key="5">
    <source>
        <dbReference type="ARBA" id="ARBA00022989"/>
    </source>
</evidence>
<keyword evidence="3 8" id="KW-0812">Transmembrane</keyword>
<keyword evidence="7" id="KW-0325">Glycoprotein</keyword>
<dbReference type="SUPFAM" id="SSF118215">
    <property type="entry name" value="Proton glutamate symport protein"/>
    <property type="match status" value="1"/>
</dbReference>
<protein>
    <submittedName>
        <fullName evidence="9">Proton/sodium-glutamate symport protein</fullName>
    </submittedName>
</protein>
<dbReference type="AlphaFoldDB" id="A0A645E3M8"/>
<keyword evidence="2" id="KW-0813">Transport</keyword>
<keyword evidence="4" id="KW-0769">Symport</keyword>
<dbReference type="PANTHER" id="PTHR11958:SF63">
    <property type="entry name" value="AMINO ACID TRANSPORTER"/>
    <property type="match status" value="1"/>
</dbReference>
<evidence type="ECO:0000313" key="9">
    <source>
        <dbReference type="EMBL" id="MPM96008.1"/>
    </source>
</evidence>
<dbReference type="InterPro" id="IPR001991">
    <property type="entry name" value="Na-dicarboxylate_symporter"/>
</dbReference>
<sequence length="265" mass="27449">MDAMLKANMLQIIVFALFVGGGIAVVGEKAKTVYNFFDGLAETCYAIVGMIMTIAPLGVFALIAPVVAANGPSVLLPLLKVIICVYLGCLLHAVVVYGSLLKFIGGYSPIKFFKNVLPAQLVAFSTCSSSATLPVSMECVQKMGVSKEISSFVLPLGATINMDGTALYQGVCALFVAQIYGIDLTSAQMMTIILTGTLASIGTAGVPGAGLIMLTMVLQSVGLPLEGVALVAGIDRVLDMPRTTVNITGDAVVAYLVGKSEGKKA</sequence>
<evidence type="ECO:0000256" key="3">
    <source>
        <dbReference type="ARBA" id="ARBA00022692"/>
    </source>
</evidence>
<evidence type="ECO:0000256" key="8">
    <source>
        <dbReference type="SAM" id="Phobius"/>
    </source>
</evidence>
<evidence type="ECO:0000256" key="1">
    <source>
        <dbReference type="ARBA" id="ARBA00004141"/>
    </source>
</evidence>
<evidence type="ECO:0000256" key="6">
    <source>
        <dbReference type="ARBA" id="ARBA00023136"/>
    </source>
</evidence>
<feature type="transmembrane region" description="Helical" evidence="8">
    <location>
        <begin position="81"/>
        <end position="101"/>
    </location>
</feature>
<keyword evidence="5 8" id="KW-1133">Transmembrane helix</keyword>
<comment type="subcellular location">
    <subcellularLocation>
        <location evidence="1">Membrane</location>
        <topology evidence="1">Multi-pass membrane protein</topology>
    </subcellularLocation>
</comment>
<dbReference type="GO" id="GO:1902475">
    <property type="term" value="P:L-alpha-amino acid transmembrane transport"/>
    <property type="evidence" value="ECO:0007669"/>
    <property type="project" value="UniProtKB-ARBA"/>
</dbReference>
<feature type="transmembrane region" description="Helical" evidence="8">
    <location>
        <begin position="46"/>
        <end position="69"/>
    </location>
</feature>
<feature type="transmembrane region" description="Helical" evidence="8">
    <location>
        <begin position="7"/>
        <end position="26"/>
    </location>
</feature>
<dbReference type="InterPro" id="IPR050746">
    <property type="entry name" value="DAACS"/>
</dbReference>
<dbReference type="Pfam" id="PF00375">
    <property type="entry name" value="SDF"/>
    <property type="match status" value="1"/>
</dbReference>
<dbReference type="Gene3D" id="1.10.3860.10">
    <property type="entry name" value="Sodium:dicarboxylate symporter"/>
    <property type="match status" value="1"/>
</dbReference>
<dbReference type="PANTHER" id="PTHR11958">
    <property type="entry name" value="SODIUM/DICARBOXYLATE SYMPORTER-RELATED"/>
    <property type="match status" value="1"/>
</dbReference>
<name>A0A645E3M8_9ZZZZ</name>
<evidence type="ECO:0000256" key="7">
    <source>
        <dbReference type="ARBA" id="ARBA00023180"/>
    </source>
</evidence>
<dbReference type="GO" id="GO:0016020">
    <property type="term" value="C:membrane"/>
    <property type="evidence" value="ECO:0007669"/>
    <property type="project" value="UniProtKB-SubCell"/>
</dbReference>
<dbReference type="InterPro" id="IPR018107">
    <property type="entry name" value="Na-dicarboxylate_symporter_CS"/>
</dbReference>
<comment type="caution">
    <text evidence="9">The sequence shown here is derived from an EMBL/GenBank/DDBJ whole genome shotgun (WGS) entry which is preliminary data.</text>
</comment>
<accession>A0A645E3M8</accession>
<organism evidence="9">
    <name type="scientific">bioreactor metagenome</name>
    <dbReference type="NCBI Taxonomy" id="1076179"/>
    <lineage>
        <taxon>unclassified sequences</taxon>
        <taxon>metagenomes</taxon>
        <taxon>ecological metagenomes</taxon>
    </lineage>
</organism>
<feature type="transmembrane region" description="Helical" evidence="8">
    <location>
        <begin position="192"/>
        <end position="214"/>
    </location>
</feature>
<evidence type="ECO:0000256" key="4">
    <source>
        <dbReference type="ARBA" id="ARBA00022847"/>
    </source>
</evidence>